<organism evidence="8 9">
    <name type="scientific">Fusobacterium ulcerans</name>
    <dbReference type="NCBI Taxonomy" id="861"/>
    <lineage>
        <taxon>Bacteria</taxon>
        <taxon>Fusobacteriati</taxon>
        <taxon>Fusobacteriota</taxon>
        <taxon>Fusobacteriia</taxon>
        <taxon>Fusobacteriales</taxon>
        <taxon>Fusobacteriaceae</taxon>
        <taxon>Fusobacterium</taxon>
    </lineage>
</organism>
<comment type="subunit">
    <text evidence="3">Homotetramer.</text>
</comment>
<dbReference type="GO" id="GO:0046872">
    <property type="term" value="F:metal ion binding"/>
    <property type="evidence" value="ECO:0007669"/>
    <property type="project" value="UniProtKB-KW"/>
</dbReference>
<evidence type="ECO:0000313" key="9">
    <source>
        <dbReference type="Proteomes" id="UP000249008"/>
    </source>
</evidence>
<dbReference type="InterPro" id="IPR023214">
    <property type="entry name" value="HAD_sf"/>
</dbReference>
<accession>A0AAX2JAR2</accession>
<protein>
    <submittedName>
        <fullName evidence="8">3-deoxy-D-manno-octulosonate 8-phosphate phosphatas KdsC</fullName>
        <ecNumber evidence="8">3.1.3.45</ecNumber>
    </submittedName>
</protein>
<dbReference type="GeneID" id="78455499"/>
<evidence type="ECO:0000256" key="5">
    <source>
        <dbReference type="ARBA" id="ARBA00022801"/>
    </source>
</evidence>
<dbReference type="SFLD" id="SFLDG01136">
    <property type="entry name" value="C1.6:_Phosphoserine_Phosphatas"/>
    <property type="match status" value="1"/>
</dbReference>
<dbReference type="KEGG" id="ful:C4N20_11805"/>
<gene>
    <name evidence="8" type="primary">kdsC</name>
    <name evidence="8" type="ORF">NCTC12112_00921</name>
</gene>
<dbReference type="EMBL" id="LS483487">
    <property type="protein sequence ID" value="SQJ00627.1"/>
    <property type="molecule type" value="Genomic_DNA"/>
</dbReference>
<dbReference type="GO" id="GO:0019143">
    <property type="term" value="F:3-deoxy-manno-octulosonate-8-phosphatase activity"/>
    <property type="evidence" value="ECO:0007669"/>
    <property type="project" value="UniProtKB-EC"/>
</dbReference>
<dbReference type="InterPro" id="IPR050793">
    <property type="entry name" value="CMP-NeuNAc_synthase"/>
</dbReference>
<dbReference type="GO" id="GO:0008781">
    <property type="term" value="F:N-acylneuraminate cytidylyltransferase activity"/>
    <property type="evidence" value="ECO:0007669"/>
    <property type="project" value="TreeGrafter"/>
</dbReference>
<dbReference type="InterPro" id="IPR036412">
    <property type="entry name" value="HAD-like_sf"/>
</dbReference>
<dbReference type="InterPro" id="IPR006549">
    <property type="entry name" value="HAD-SF_hydro_IIIA"/>
</dbReference>
<keyword evidence="4 7" id="KW-0479">Metal-binding</keyword>
<dbReference type="Pfam" id="PF08282">
    <property type="entry name" value="Hydrolase_3"/>
    <property type="match status" value="1"/>
</dbReference>
<keyword evidence="6 7" id="KW-0460">Magnesium</keyword>
<dbReference type="EC" id="3.1.3.45" evidence="8"/>
<dbReference type="CDD" id="cd01630">
    <property type="entry name" value="HAD_KDO-like"/>
    <property type="match status" value="1"/>
</dbReference>
<feature type="binding site" evidence="7">
    <location>
        <position position="8"/>
    </location>
    <ligand>
        <name>Mg(2+)</name>
        <dbReference type="ChEBI" id="CHEBI:18420"/>
    </ligand>
</feature>
<dbReference type="SFLD" id="SFLDG01138">
    <property type="entry name" value="C1.6.2:_Deoxy-d-mannose-octulo"/>
    <property type="match status" value="1"/>
</dbReference>
<dbReference type="RefSeq" id="WP_005976594.1">
    <property type="nucleotide sequence ID" value="NZ_BAABXY010000001.1"/>
</dbReference>
<comment type="cofactor">
    <cofactor evidence="1 7">
        <name>Mg(2+)</name>
        <dbReference type="ChEBI" id="CHEBI:18420"/>
    </cofactor>
</comment>
<proteinExistence type="inferred from homology"/>
<dbReference type="PIRSF" id="PIRSF006118">
    <property type="entry name" value="KDO8-P_Ptase"/>
    <property type="match status" value="1"/>
</dbReference>
<sequence>MIKLIVLDVDGTLTNGKLYMDDKDNSLKAFDVKDGFAIAQWIKHGGIAAIITGKTSVIVKRRVEELGIQELVQGAGNKVAELKKILDKYQISLEETAYMGDDINDLGVMSIVGMSAAPKNAVKEVLDRVNFISSKNGGDGAVREFFEKVMKENGMWEKVVERYLNEGK</sequence>
<dbReference type="NCBIfam" id="TIGR01670">
    <property type="entry name" value="KdsC-phosphatas"/>
    <property type="match status" value="1"/>
</dbReference>
<dbReference type="PANTHER" id="PTHR21485:SF3">
    <property type="entry name" value="N-ACYLNEURAMINATE CYTIDYLYLTRANSFERASE"/>
    <property type="match status" value="1"/>
</dbReference>
<evidence type="ECO:0000256" key="2">
    <source>
        <dbReference type="ARBA" id="ARBA00005893"/>
    </source>
</evidence>
<dbReference type="NCBIfam" id="TIGR01662">
    <property type="entry name" value="HAD-SF-IIIA"/>
    <property type="match status" value="1"/>
</dbReference>
<evidence type="ECO:0000256" key="7">
    <source>
        <dbReference type="PIRSR" id="PIRSR006118-2"/>
    </source>
</evidence>
<evidence type="ECO:0000256" key="6">
    <source>
        <dbReference type="ARBA" id="ARBA00022842"/>
    </source>
</evidence>
<dbReference type="Gene3D" id="3.40.50.1000">
    <property type="entry name" value="HAD superfamily/HAD-like"/>
    <property type="match status" value="1"/>
</dbReference>
<evidence type="ECO:0000256" key="4">
    <source>
        <dbReference type="ARBA" id="ARBA00022723"/>
    </source>
</evidence>
<dbReference type="PANTHER" id="PTHR21485">
    <property type="entry name" value="HAD SUPERFAMILY MEMBERS CMAS AND KDSC"/>
    <property type="match status" value="1"/>
</dbReference>
<name>A0AAX2JAR2_9FUSO</name>
<dbReference type="FunFam" id="3.40.50.1000:FF:000029">
    <property type="entry name" value="3-deoxy-D-manno-octulosonate 8-phosphate phosphatase KdsC"/>
    <property type="match status" value="1"/>
</dbReference>
<evidence type="ECO:0000256" key="3">
    <source>
        <dbReference type="ARBA" id="ARBA00011881"/>
    </source>
</evidence>
<comment type="similarity">
    <text evidence="2">Belongs to the KdsC family.</text>
</comment>
<evidence type="ECO:0000256" key="1">
    <source>
        <dbReference type="ARBA" id="ARBA00001946"/>
    </source>
</evidence>
<dbReference type="SFLD" id="SFLDS00003">
    <property type="entry name" value="Haloacid_Dehalogenase"/>
    <property type="match status" value="1"/>
</dbReference>
<keyword evidence="5 8" id="KW-0378">Hydrolase</keyword>
<feature type="binding site" evidence="7">
    <location>
        <position position="101"/>
    </location>
    <ligand>
        <name>Mg(2+)</name>
        <dbReference type="ChEBI" id="CHEBI:18420"/>
    </ligand>
</feature>
<reference evidence="8 9" key="1">
    <citation type="submission" date="2018-06" db="EMBL/GenBank/DDBJ databases">
        <authorList>
            <consortium name="Pathogen Informatics"/>
            <person name="Doyle S."/>
        </authorList>
    </citation>
    <scope>NUCLEOTIDE SEQUENCE [LARGE SCALE GENOMIC DNA]</scope>
    <source>
        <strain evidence="8 9">NCTC12112</strain>
    </source>
</reference>
<feature type="binding site" evidence="7">
    <location>
        <position position="10"/>
    </location>
    <ligand>
        <name>substrate</name>
    </ligand>
</feature>
<dbReference type="InterPro" id="IPR010023">
    <property type="entry name" value="KdsC_fam"/>
</dbReference>
<dbReference type="SUPFAM" id="SSF56784">
    <property type="entry name" value="HAD-like"/>
    <property type="match status" value="1"/>
</dbReference>
<dbReference type="AlphaFoldDB" id="A0AAX2JAR2"/>
<dbReference type="Proteomes" id="UP000249008">
    <property type="component" value="Chromosome 1"/>
</dbReference>
<evidence type="ECO:0000313" key="8">
    <source>
        <dbReference type="EMBL" id="SQJ00627.1"/>
    </source>
</evidence>